<dbReference type="AlphaFoldDB" id="A0A976IDN1"/>
<dbReference type="GO" id="GO:0008270">
    <property type="term" value="F:zinc ion binding"/>
    <property type="evidence" value="ECO:0007669"/>
    <property type="project" value="UniProtKB-KW"/>
</dbReference>
<sequence length="773" mass="86447">MFPTTDYKMGKPSNIRKRKAGHVGFQAGEIAFIEDEMAALAAEFGLEVDGDVASHVKQRQQSKKTRRRQRPRSTKLALVEPTPSITRSLSINLNAKQDEAKDTADTHSLVVQRLADVLPDTCALRACSVPGCSCVNGSRSCGIKDKDVNETTPRDLLETAQCRKCQHGVLQHAVVLRDDADPAAALPTGGQRLLQCLYQIIRLGRISASIFQSRVWTTFAINRLDAVVRQLKKQRTAGGTHNGQNAATEVREEMHLLAKLQTLLQQAHQTLGAASRQHLPIALACVFDQMYFCTYYTSLVLNGRACDTVPSPETYFIELEQYTPNTAWLLDEFLTNELSHPAIPSRVLTSLALGEGATSEANSLLRIFHARIREGIRLFYEEGVGMDGEMDAVVAAGTRKDLQKSLKKPLKRHYRRERKDRRRKETKQQDMNTTVSTMPSYALLTQWRNNCRDWCCHLFAYATPTHEALNLIQQYAPIVEIGAGTGYWSSLLQRTGVDIVAFDKTPPHSNKTLFNEYHGQVPPFCTVQKGGPEVLSHDSMATKKSLLLCYPPPNDPMALQSLQLFQGDVVLHIGEWQGDTGDSCFENELERCFRLVQEVLLPNWGNSAYSLTVWRRQTQALMPIAWRGMSCFHCGKTRSEVATQGTSLRRCKVCKTNVYCSSSCAQMDVIGHEAEHAMRLVFLQEPSLEIATSSRRFENEAYYSKLKMFELNDQVVTVKHNGNAMIQGHSKELFQSDLMNVDSPVDEETSGTGTSQVMQHAAFTFNFTAEGAD</sequence>
<name>A0A976IDN1_BRELC</name>
<keyword evidence="3" id="KW-0862">Zinc</keyword>
<evidence type="ECO:0000256" key="1">
    <source>
        <dbReference type="ARBA" id="ARBA00022723"/>
    </source>
</evidence>
<dbReference type="GeneID" id="94348099"/>
<dbReference type="Proteomes" id="UP000294530">
    <property type="component" value="Unassembled WGS sequence"/>
</dbReference>
<keyword evidence="2" id="KW-0863">Zinc-finger</keyword>
<feature type="domain" description="MYND-type" evidence="5">
    <location>
        <begin position="631"/>
        <end position="675"/>
    </location>
</feature>
<dbReference type="SUPFAM" id="SSF144232">
    <property type="entry name" value="HIT/MYND zinc finger-like"/>
    <property type="match status" value="1"/>
</dbReference>
<evidence type="ECO:0000256" key="4">
    <source>
        <dbReference type="SAM" id="MobiDB-lite"/>
    </source>
</evidence>
<organism evidence="6 7">
    <name type="scientific">Bremia lactucae</name>
    <name type="common">Lettuce downy mildew</name>
    <dbReference type="NCBI Taxonomy" id="4779"/>
    <lineage>
        <taxon>Eukaryota</taxon>
        <taxon>Sar</taxon>
        <taxon>Stramenopiles</taxon>
        <taxon>Oomycota</taxon>
        <taxon>Peronosporomycetes</taxon>
        <taxon>Peronosporales</taxon>
        <taxon>Peronosporaceae</taxon>
        <taxon>Bremia</taxon>
    </lineage>
</organism>
<evidence type="ECO:0000313" key="6">
    <source>
        <dbReference type="EMBL" id="TDH67921.1"/>
    </source>
</evidence>
<keyword evidence="7" id="KW-1185">Reference proteome</keyword>
<dbReference type="InterPro" id="IPR029063">
    <property type="entry name" value="SAM-dependent_MTases_sf"/>
</dbReference>
<evidence type="ECO:0000259" key="5">
    <source>
        <dbReference type="Pfam" id="PF01753"/>
    </source>
</evidence>
<evidence type="ECO:0000256" key="3">
    <source>
        <dbReference type="ARBA" id="ARBA00022833"/>
    </source>
</evidence>
<dbReference type="OrthoDB" id="5411518at2759"/>
<keyword evidence="1" id="KW-0479">Metal-binding</keyword>
<dbReference type="KEGG" id="blac:94348099"/>
<dbReference type="Pfam" id="PF01753">
    <property type="entry name" value="zf-MYND"/>
    <property type="match status" value="1"/>
</dbReference>
<dbReference type="PANTHER" id="PTHR39290:SF6">
    <property type="entry name" value="S-ADENOSYL-L-METHIONINE-DEPENDENT METHYLTRANSFERASES SUPERFAMILY PROTEIN"/>
    <property type="match status" value="1"/>
</dbReference>
<comment type="caution">
    <text evidence="6">The sequence shown here is derived from an EMBL/GenBank/DDBJ whole genome shotgun (WGS) entry which is preliminary data.</text>
</comment>
<evidence type="ECO:0000313" key="7">
    <source>
        <dbReference type="Proteomes" id="UP000294530"/>
    </source>
</evidence>
<feature type="region of interest" description="Disordered" evidence="4">
    <location>
        <begin position="54"/>
        <end position="76"/>
    </location>
</feature>
<protein>
    <recommendedName>
        <fullName evidence="5">MYND-type domain-containing protein</fullName>
    </recommendedName>
</protein>
<dbReference type="SUPFAM" id="SSF53335">
    <property type="entry name" value="S-adenosyl-L-methionine-dependent methyltransferases"/>
    <property type="match status" value="1"/>
</dbReference>
<accession>A0A976IDN1</accession>
<proteinExistence type="predicted"/>
<feature type="compositionally biased region" description="Basic residues" evidence="4">
    <location>
        <begin position="410"/>
        <end position="425"/>
    </location>
</feature>
<feature type="compositionally biased region" description="Basic residues" evidence="4">
    <location>
        <begin position="56"/>
        <end position="73"/>
    </location>
</feature>
<gene>
    <name evidence="6" type="ORF">CCR75_004342</name>
</gene>
<dbReference type="RefSeq" id="XP_067817420.1">
    <property type="nucleotide sequence ID" value="XM_067962428.1"/>
</dbReference>
<reference evidence="6 7" key="1">
    <citation type="journal article" date="2021" name="Genome Biol.">
        <title>AFLAP: assembly-free linkage analysis pipeline using k-mers from genome sequencing data.</title>
        <authorList>
            <person name="Fletcher K."/>
            <person name="Zhang L."/>
            <person name="Gil J."/>
            <person name="Han R."/>
            <person name="Cavanaugh K."/>
            <person name="Michelmore R."/>
        </authorList>
    </citation>
    <scope>NUCLEOTIDE SEQUENCE [LARGE SCALE GENOMIC DNA]</scope>
    <source>
        <strain evidence="6 7">SF5</strain>
    </source>
</reference>
<dbReference type="InterPro" id="IPR002893">
    <property type="entry name" value="Znf_MYND"/>
</dbReference>
<dbReference type="PANTHER" id="PTHR39290">
    <property type="entry name" value="C3H1-TYPE DOMAIN-CONTAINING PROTEIN-RELATED"/>
    <property type="match status" value="1"/>
</dbReference>
<feature type="region of interest" description="Disordered" evidence="4">
    <location>
        <begin position="410"/>
        <end position="434"/>
    </location>
</feature>
<evidence type="ECO:0000256" key="2">
    <source>
        <dbReference type="ARBA" id="ARBA00022771"/>
    </source>
</evidence>
<dbReference type="EMBL" id="SHOA02000017">
    <property type="protein sequence ID" value="TDH67921.1"/>
    <property type="molecule type" value="Genomic_DNA"/>
</dbReference>